<dbReference type="Pfam" id="PF12296">
    <property type="entry name" value="HsbA"/>
    <property type="match status" value="1"/>
</dbReference>
<proteinExistence type="predicted"/>
<name>A0ABQ0CUV3_9HYPO</name>
<accession>A0ABQ0CUV3</accession>
<dbReference type="PANTHER" id="PTHR38123:SF6">
    <property type="entry name" value="CELL WALL SERINE-THREONINE-RICH GALACTOMANNOPROTEIN MP1 (AFU_ORTHOLOGUE AFUA_4G03240)"/>
    <property type="match status" value="1"/>
</dbReference>
<protein>
    <recommendedName>
        <fullName evidence="4">Cell wall galactomannoprotein</fullName>
    </recommendedName>
</protein>
<comment type="caution">
    <text evidence="2">The sequence shown here is derived from an EMBL/GenBank/DDBJ whole genome shotgun (WGS) entry which is preliminary data.</text>
</comment>
<organism evidence="2 3">
    <name type="scientific">Epichloe bromicola</name>
    <dbReference type="NCBI Taxonomy" id="79588"/>
    <lineage>
        <taxon>Eukaryota</taxon>
        <taxon>Fungi</taxon>
        <taxon>Dikarya</taxon>
        <taxon>Ascomycota</taxon>
        <taxon>Pezizomycotina</taxon>
        <taxon>Sordariomycetes</taxon>
        <taxon>Hypocreomycetidae</taxon>
        <taxon>Hypocreales</taxon>
        <taxon>Clavicipitaceae</taxon>
        <taxon>Epichloe</taxon>
    </lineage>
</organism>
<dbReference type="EMBL" id="BAAFGZ010000245">
    <property type="protein sequence ID" value="GAB0137077.1"/>
    <property type="molecule type" value="Genomic_DNA"/>
</dbReference>
<gene>
    <name evidence="2" type="primary">g5360</name>
    <name evidence="2" type="ORF">EsDP_00005360</name>
</gene>
<dbReference type="InterPro" id="IPR021054">
    <property type="entry name" value="Cell_wall_mannoprotein_1"/>
</dbReference>
<dbReference type="Proteomes" id="UP001562357">
    <property type="component" value="Unassembled WGS sequence"/>
</dbReference>
<evidence type="ECO:0008006" key="4">
    <source>
        <dbReference type="Google" id="ProtNLM"/>
    </source>
</evidence>
<evidence type="ECO:0000313" key="2">
    <source>
        <dbReference type="EMBL" id="GAB0137077.1"/>
    </source>
</evidence>
<feature type="chain" id="PRO_5046062701" description="Cell wall galactomannoprotein" evidence="1">
    <location>
        <begin position="20"/>
        <end position="180"/>
    </location>
</feature>
<keyword evidence="1" id="KW-0732">Signal</keyword>
<evidence type="ECO:0000313" key="3">
    <source>
        <dbReference type="Proteomes" id="UP001562357"/>
    </source>
</evidence>
<reference evidence="3" key="1">
    <citation type="submission" date="2024-06" db="EMBL/GenBank/DDBJ databases">
        <title>Draft Genome Sequences of Epichloe bromicola Strains Isolated from Elymus ciliaris.</title>
        <authorList>
            <consortium name="Epichloe bromicola genome sequencing consortium"/>
            <person name="Miura A."/>
            <person name="Imano S."/>
            <person name="Ashida A."/>
            <person name="Sato I."/>
            <person name="Chiba S."/>
            <person name="Tanaka A."/>
            <person name="Camagna M."/>
            <person name="Takemoto D."/>
        </authorList>
    </citation>
    <scope>NUCLEOTIDE SEQUENCE [LARGE SCALE GENOMIC DNA]</scope>
    <source>
        <strain evidence="3">DP</strain>
    </source>
</reference>
<keyword evidence="3" id="KW-1185">Reference proteome</keyword>
<sequence length="180" mass="18688">MKLVSASAVLCAISSIAHGSPLHARDAKPILDVLASVQKNIDGLDAAVKGWTCNPGPVLRASYGLVGTIKSGTKAVSGHDKLTLSESLGLLKPVQDLRAHAQALVDDLGARKPQIQADYECDVVRQTIADIAASSQALVDATVSKVPDNAKDIARKQAQGVTDVLNGAKAAFDQANCVNK</sequence>
<feature type="signal peptide" evidence="1">
    <location>
        <begin position="1"/>
        <end position="19"/>
    </location>
</feature>
<dbReference type="PANTHER" id="PTHR38123">
    <property type="entry name" value="CELL WALL SERINE-THREONINE-RICH GALACTOMANNOPROTEIN MP1 (AFU_ORTHOLOGUE AFUA_4G03240)"/>
    <property type="match status" value="1"/>
</dbReference>
<dbReference type="Gene3D" id="1.20.1280.140">
    <property type="match status" value="1"/>
</dbReference>
<evidence type="ECO:0000256" key="1">
    <source>
        <dbReference type="SAM" id="SignalP"/>
    </source>
</evidence>